<sequence>MAEAEVQQASVMRNLEDADVVGEFSALKPFGQGSFFRVLDILKAGRTLETEVEVLGLRSDPPDAHASVDQYRILGKAVISTSMSRLWEATIELMQANTNDRFVNIQIFAGLLRCIRRICTERLIGHLAIVDIEDTSQSWYRYFFKLAGFSHCHCQDSAGSTLQLENRDCLAWRESSQEDFSTAYKMVRIWLAEGRCTRALLDSVASGEAAEVERKYFHDLLAGIWKEKPSQRGQAHTEHTARGQMHSHRSWQESVRMSTAPRRIAMKPGSELLSLRKHWFSQDVVVKSMGSPALRAMQKCKRIHKAQKEDLWRARQPHVRQRWQL</sequence>
<gene>
    <name evidence="2" type="ORF">ALECFALPRED_002906</name>
</gene>
<comment type="caution">
    <text evidence="2">The sequence shown here is derived from an EMBL/GenBank/DDBJ whole genome shotgun (WGS) entry which is preliminary data.</text>
</comment>
<organism evidence="2 3">
    <name type="scientific">Alectoria fallacina</name>
    <dbReference type="NCBI Taxonomy" id="1903189"/>
    <lineage>
        <taxon>Eukaryota</taxon>
        <taxon>Fungi</taxon>
        <taxon>Dikarya</taxon>
        <taxon>Ascomycota</taxon>
        <taxon>Pezizomycotina</taxon>
        <taxon>Lecanoromycetes</taxon>
        <taxon>OSLEUM clade</taxon>
        <taxon>Lecanoromycetidae</taxon>
        <taxon>Lecanorales</taxon>
        <taxon>Lecanorineae</taxon>
        <taxon>Parmeliaceae</taxon>
        <taxon>Alectoria</taxon>
    </lineage>
</organism>
<feature type="region of interest" description="Disordered" evidence="1">
    <location>
        <begin position="230"/>
        <end position="257"/>
    </location>
</feature>
<dbReference type="EMBL" id="CAJPDR010000198">
    <property type="protein sequence ID" value="CAF9925110.1"/>
    <property type="molecule type" value="Genomic_DNA"/>
</dbReference>
<evidence type="ECO:0000313" key="2">
    <source>
        <dbReference type="EMBL" id="CAF9925110.1"/>
    </source>
</evidence>
<name>A0A8H3FJY1_9LECA</name>
<evidence type="ECO:0000256" key="1">
    <source>
        <dbReference type="SAM" id="MobiDB-lite"/>
    </source>
</evidence>
<accession>A0A8H3FJY1</accession>
<dbReference type="Proteomes" id="UP000664203">
    <property type="component" value="Unassembled WGS sequence"/>
</dbReference>
<protein>
    <submittedName>
        <fullName evidence="2">Uncharacterized protein</fullName>
    </submittedName>
</protein>
<reference evidence="2" key="1">
    <citation type="submission" date="2021-03" db="EMBL/GenBank/DDBJ databases">
        <authorList>
            <person name="Tagirdzhanova G."/>
        </authorList>
    </citation>
    <scope>NUCLEOTIDE SEQUENCE</scope>
</reference>
<dbReference type="AlphaFoldDB" id="A0A8H3FJY1"/>
<feature type="compositionally biased region" description="Basic and acidic residues" evidence="1">
    <location>
        <begin position="230"/>
        <end position="241"/>
    </location>
</feature>
<keyword evidence="3" id="KW-1185">Reference proteome</keyword>
<proteinExistence type="predicted"/>
<evidence type="ECO:0000313" key="3">
    <source>
        <dbReference type="Proteomes" id="UP000664203"/>
    </source>
</evidence>